<reference evidence="1" key="1">
    <citation type="submission" date="2019-05" db="EMBL/GenBank/DDBJ databases">
        <title>Annotation for the trematode Fasciolopsis buski.</title>
        <authorList>
            <person name="Choi Y.-J."/>
        </authorList>
    </citation>
    <scope>NUCLEOTIDE SEQUENCE</scope>
    <source>
        <strain evidence="1">HT</strain>
        <tissue evidence="1">Whole worm</tissue>
    </source>
</reference>
<proteinExistence type="predicted"/>
<gene>
    <name evidence="1" type="ORF">FBUS_00647</name>
</gene>
<evidence type="ECO:0000313" key="1">
    <source>
        <dbReference type="EMBL" id="KAA0189329.1"/>
    </source>
</evidence>
<dbReference type="OrthoDB" id="6266412at2759"/>
<comment type="caution">
    <text evidence="1">The sequence shown here is derived from an EMBL/GenBank/DDBJ whole genome shotgun (WGS) entry which is preliminary data.</text>
</comment>
<organism evidence="1 2">
    <name type="scientific">Fasciolopsis buskii</name>
    <dbReference type="NCBI Taxonomy" id="27845"/>
    <lineage>
        <taxon>Eukaryota</taxon>
        <taxon>Metazoa</taxon>
        <taxon>Spiralia</taxon>
        <taxon>Lophotrochozoa</taxon>
        <taxon>Platyhelminthes</taxon>
        <taxon>Trematoda</taxon>
        <taxon>Digenea</taxon>
        <taxon>Plagiorchiida</taxon>
        <taxon>Echinostomata</taxon>
        <taxon>Echinostomatoidea</taxon>
        <taxon>Fasciolidae</taxon>
        <taxon>Fasciolopsis</taxon>
    </lineage>
</organism>
<sequence length="651" mass="72737">MDEKNSRFKIATYFNRAEFPKLEWDTNRIQVCSGTIMAVAPVRQKTCAMCYRCPDSCCPGSGELKMVKSMAPLRKRSRLTCAYCQLDLQEELQRRHFEESMDFILLPDSEMEDYMIHMTRVLPRRSLLCTTFDDLINKIHLGEQCIISGTSELQFVGAKCQWIMKVNSVQSKRDTWRDLGNCAWNAILEQIPDYACHFQFGVTFVLAYLFLANITPPGTFFLLKWLLLLLLTETHDPGNSMKQESNEESKNYSKEFRVTSLLVLNPTACPLVSRLVRAAAGYAHPFWEHRPGNQLKTTSCPIEIGVSGGKNPMDGLVAVDDRLLQTSTCSQNKTGSRLGPRNEEQMTYCGTLELAQGGLAFFPSIELLKKKDLATLIYALETIPSDQISSSTADNFRLKQQGKYHNLDFTGISIWATTELNPLKNHYDQNSQTLGTDHSSTQTTAVNSFPLVVGHLPRGSGLKKAICSFDIIVDAELAVGPMETVDSILADMCLSQSLGLEPNEYQSADPDAANSVIYTSVFDACSGIVTAPLPYHVVRLLRVYYLAIRRACTEDRFIVPCSALGTLFKLTKSNARLNGRTNIDEIDALIATYLYDTFVQSLTGTNYLNASAIHYISGVNRESMNELDDILQSIASQLTQLIELGFDQNCA</sequence>
<name>A0A8E0VH64_9TREM</name>
<protein>
    <submittedName>
        <fullName evidence="1">Uncharacterized protein</fullName>
    </submittedName>
</protein>
<evidence type="ECO:0000313" key="2">
    <source>
        <dbReference type="Proteomes" id="UP000728185"/>
    </source>
</evidence>
<dbReference type="EMBL" id="LUCM01007818">
    <property type="protein sequence ID" value="KAA0189329.1"/>
    <property type="molecule type" value="Genomic_DNA"/>
</dbReference>
<keyword evidence="2" id="KW-1185">Reference proteome</keyword>
<dbReference type="AlphaFoldDB" id="A0A8E0VH64"/>
<accession>A0A8E0VH64</accession>
<dbReference type="Proteomes" id="UP000728185">
    <property type="component" value="Unassembled WGS sequence"/>
</dbReference>